<proteinExistence type="inferred from homology"/>
<keyword evidence="2" id="KW-0223">Dioxygenase</keyword>
<dbReference type="Gene3D" id="2.60.120.330">
    <property type="entry name" value="B-lactam Antibiotic, Isopenicillin N Synthase, Chain"/>
    <property type="match status" value="1"/>
</dbReference>
<dbReference type="SUPFAM" id="SSF48452">
    <property type="entry name" value="TPR-like"/>
    <property type="match status" value="1"/>
</dbReference>
<keyword evidence="6" id="KW-1185">Reference proteome</keyword>
<reference evidence="5 6" key="1">
    <citation type="submission" date="2020-07" db="EMBL/GenBank/DDBJ databases">
        <authorList>
            <person name="Sun Q."/>
        </authorList>
    </citation>
    <scope>NUCLEOTIDE SEQUENCE [LARGE SCALE GENOMIC DNA]</scope>
    <source>
        <strain evidence="5 6">CGMCC 1.13654</strain>
    </source>
</reference>
<dbReference type="AlphaFoldDB" id="A0A838L046"/>
<comment type="similarity">
    <text evidence="1">Belongs to the aspartyl/asparaginyl beta-hydroxylase family.</text>
</comment>
<dbReference type="InterPro" id="IPR007803">
    <property type="entry name" value="Asp/Arg/Pro-Hydrxlase"/>
</dbReference>
<dbReference type="InterPro" id="IPR027443">
    <property type="entry name" value="IPNS-like_sf"/>
</dbReference>
<dbReference type="PANTHER" id="PTHR46332">
    <property type="entry name" value="ASPARTATE BETA-HYDROXYLASE DOMAIN-CONTAINING PROTEIN 2"/>
    <property type="match status" value="1"/>
</dbReference>
<evidence type="ECO:0000256" key="3">
    <source>
        <dbReference type="ARBA" id="ARBA00023002"/>
    </source>
</evidence>
<keyword evidence="3" id="KW-0560">Oxidoreductase</keyword>
<protein>
    <submittedName>
        <fullName evidence="5">Aspartyl/asparaginyl beta-hydroxylase domain-containing protein</fullName>
    </submittedName>
</protein>
<feature type="domain" description="Aspartyl/asparaginy/proline hydroxylase" evidence="4">
    <location>
        <begin position="197"/>
        <end position="361"/>
    </location>
</feature>
<dbReference type="InterPro" id="IPR011990">
    <property type="entry name" value="TPR-like_helical_dom_sf"/>
</dbReference>
<dbReference type="GO" id="GO:0016020">
    <property type="term" value="C:membrane"/>
    <property type="evidence" value="ECO:0007669"/>
    <property type="project" value="TreeGrafter"/>
</dbReference>
<organism evidence="5 6">
    <name type="scientific">Sphingomonas chungangi</name>
    <dbReference type="NCBI Taxonomy" id="2683589"/>
    <lineage>
        <taxon>Bacteria</taxon>
        <taxon>Pseudomonadati</taxon>
        <taxon>Pseudomonadota</taxon>
        <taxon>Alphaproteobacteria</taxon>
        <taxon>Sphingomonadales</taxon>
        <taxon>Sphingomonadaceae</taxon>
        <taxon>Sphingomonas</taxon>
    </lineage>
</organism>
<gene>
    <name evidence="5" type="ORF">HZF05_01255</name>
</gene>
<dbReference type="Pfam" id="PF05118">
    <property type="entry name" value="Asp_Arg_Hydrox"/>
    <property type="match status" value="1"/>
</dbReference>
<dbReference type="Gene3D" id="1.25.40.10">
    <property type="entry name" value="Tetratricopeptide repeat domain"/>
    <property type="match status" value="1"/>
</dbReference>
<evidence type="ECO:0000256" key="1">
    <source>
        <dbReference type="ARBA" id="ARBA00007730"/>
    </source>
</evidence>
<accession>A0A838L046</accession>
<dbReference type="EMBL" id="JACEIB010000001">
    <property type="protein sequence ID" value="MBA2932711.1"/>
    <property type="molecule type" value="Genomic_DNA"/>
</dbReference>
<dbReference type="SUPFAM" id="SSF51197">
    <property type="entry name" value="Clavaminate synthase-like"/>
    <property type="match status" value="1"/>
</dbReference>
<sequence>MEATAATLARDADAAAAVGDAPRARALLERLVAMMPADNTHWLKLAGMCRAMGDSEAAMRAVRGALAAAPLDFTALLLHASLLDRAGDPEADMAFDRALAQRPSGALPPPMAAMAQHAESRRQAYLDRRGVRLLQATASVEARLDPDERRRLARFRSNVLRQTRPYHSEPTHFHYPGLVEREFHDRQDFPWLAALEAATEAIREEFQAVATAERAQLVPYIQYADHEPLQQWRALNHNRDWTAIHLIQNGEVIDANARHCPRTVNLLRTLPQPHIAGCSPNAMFSLLAPKVTIPPHTGVANTRLVCHLPLIVPDGCWFRVGAETREWHVGQAFVFDDTIEHEACNPTDQLRVVLIVDVWHPGLRSGERHAVQSVMEAEVIGATRGL</sequence>
<name>A0A838L046_9SPHN</name>
<dbReference type="GO" id="GO:0051213">
    <property type="term" value="F:dioxygenase activity"/>
    <property type="evidence" value="ECO:0007669"/>
    <property type="project" value="UniProtKB-KW"/>
</dbReference>
<evidence type="ECO:0000259" key="4">
    <source>
        <dbReference type="Pfam" id="PF05118"/>
    </source>
</evidence>
<dbReference type="PANTHER" id="PTHR46332:SF5">
    <property type="entry name" value="ASPARTATE BETA-HYDROXYLASE DOMAIN CONTAINING 2"/>
    <property type="match status" value="1"/>
</dbReference>
<evidence type="ECO:0000313" key="5">
    <source>
        <dbReference type="EMBL" id="MBA2932711.1"/>
    </source>
</evidence>
<dbReference type="Proteomes" id="UP000570166">
    <property type="component" value="Unassembled WGS sequence"/>
</dbReference>
<evidence type="ECO:0000256" key="2">
    <source>
        <dbReference type="ARBA" id="ARBA00022964"/>
    </source>
</evidence>
<dbReference type="InterPro" id="IPR051821">
    <property type="entry name" value="Asp/Asn_beta-hydroxylase"/>
</dbReference>
<evidence type="ECO:0000313" key="6">
    <source>
        <dbReference type="Proteomes" id="UP000570166"/>
    </source>
</evidence>
<comment type="caution">
    <text evidence="5">The sequence shown here is derived from an EMBL/GenBank/DDBJ whole genome shotgun (WGS) entry which is preliminary data.</text>
</comment>